<dbReference type="GO" id="GO:0000811">
    <property type="term" value="C:GINS complex"/>
    <property type="evidence" value="ECO:0007669"/>
    <property type="project" value="TreeGrafter"/>
</dbReference>
<evidence type="ECO:0000259" key="8">
    <source>
        <dbReference type="Pfam" id="PF16922"/>
    </source>
</evidence>
<keyword evidence="10" id="KW-1185">Reference proteome</keyword>
<dbReference type="GO" id="GO:0000727">
    <property type="term" value="P:double-strand break repair via break-induced replication"/>
    <property type="evidence" value="ECO:0007669"/>
    <property type="project" value="TreeGrafter"/>
</dbReference>
<proteinExistence type="inferred from homology"/>
<gene>
    <name evidence="9" type="ORF">AMK59_8390</name>
</gene>
<dbReference type="InterPro" id="IPR031633">
    <property type="entry name" value="SLD5_C"/>
</dbReference>
<dbReference type="SUPFAM" id="SSF158573">
    <property type="entry name" value="GINS helical bundle-like"/>
    <property type="match status" value="1"/>
</dbReference>
<comment type="subcellular location">
    <subcellularLocation>
        <location evidence="1">Nucleus</location>
    </subcellularLocation>
</comment>
<keyword evidence="4" id="KW-0235">DNA replication</keyword>
<dbReference type="PANTHER" id="PTHR21206:SF0">
    <property type="entry name" value="DNA REPLICATION COMPLEX GINS PROTEIN SLD5"/>
    <property type="match status" value="1"/>
</dbReference>
<keyword evidence="5" id="KW-0539">Nucleus</keyword>
<protein>
    <recommendedName>
        <fullName evidence="3">DNA replication complex GINS protein SLD5</fullName>
    </recommendedName>
    <alternativeName>
        <fullName evidence="6">GINS complex subunit 4</fullName>
    </alternativeName>
</protein>
<accession>A0A0T6AVN0</accession>
<dbReference type="AlphaFoldDB" id="A0A0T6AVN0"/>
<dbReference type="OrthoDB" id="338231at2759"/>
<evidence type="ECO:0000313" key="9">
    <source>
        <dbReference type="EMBL" id="KRT79028.1"/>
    </source>
</evidence>
<evidence type="ECO:0000313" key="10">
    <source>
        <dbReference type="Proteomes" id="UP000051574"/>
    </source>
</evidence>
<dbReference type="InterPro" id="IPR038749">
    <property type="entry name" value="Sld5_GINS_A"/>
</dbReference>
<dbReference type="CDD" id="cd11711">
    <property type="entry name" value="GINS_A_Sld5"/>
    <property type="match status" value="1"/>
</dbReference>
<name>A0A0T6AVN0_9SCAR</name>
<comment type="caution">
    <text evidence="9">The sequence shown here is derived from an EMBL/GenBank/DDBJ whole genome shotgun (WGS) entry which is preliminary data.</text>
</comment>
<dbReference type="Gene3D" id="3.40.5.60">
    <property type="match status" value="1"/>
</dbReference>
<evidence type="ECO:0000256" key="6">
    <source>
        <dbReference type="ARBA" id="ARBA00030869"/>
    </source>
</evidence>
<evidence type="ECO:0000256" key="3">
    <source>
        <dbReference type="ARBA" id="ARBA00014804"/>
    </source>
</evidence>
<organism evidence="9 10">
    <name type="scientific">Oryctes borbonicus</name>
    <dbReference type="NCBI Taxonomy" id="1629725"/>
    <lineage>
        <taxon>Eukaryota</taxon>
        <taxon>Metazoa</taxon>
        <taxon>Ecdysozoa</taxon>
        <taxon>Arthropoda</taxon>
        <taxon>Hexapoda</taxon>
        <taxon>Insecta</taxon>
        <taxon>Pterygota</taxon>
        <taxon>Neoptera</taxon>
        <taxon>Endopterygota</taxon>
        <taxon>Coleoptera</taxon>
        <taxon>Polyphaga</taxon>
        <taxon>Scarabaeiformia</taxon>
        <taxon>Scarabaeidae</taxon>
        <taxon>Dynastinae</taxon>
        <taxon>Oryctes</taxon>
    </lineage>
</organism>
<dbReference type="SUPFAM" id="SSF160059">
    <property type="entry name" value="PriA/YqbF domain"/>
    <property type="match status" value="1"/>
</dbReference>
<comment type="similarity">
    <text evidence="2">Belongs to the GINS4/SLD5 family.</text>
</comment>
<evidence type="ECO:0000259" key="7">
    <source>
        <dbReference type="Pfam" id="PF05916"/>
    </source>
</evidence>
<reference evidence="9 10" key="1">
    <citation type="submission" date="2015-09" db="EMBL/GenBank/DDBJ databases">
        <title>Draft genome of the scarab beetle Oryctes borbonicus.</title>
        <authorList>
            <person name="Meyer J.M."/>
            <person name="Markov G.V."/>
            <person name="Baskaran P."/>
            <person name="Herrmann M."/>
            <person name="Sommer R.J."/>
            <person name="Roedelsperger C."/>
        </authorList>
    </citation>
    <scope>NUCLEOTIDE SEQUENCE [LARGE SCALE GENOMIC DNA]</scope>
    <source>
        <strain evidence="9">OB123</strain>
        <tissue evidence="9">Whole animal</tissue>
    </source>
</reference>
<dbReference type="EMBL" id="LJIG01022728">
    <property type="protein sequence ID" value="KRT79028.1"/>
    <property type="molecule type" value="Genomic_DNA"/>
</dbReference>
<evidence type="ECO:0000256" key="1">
    <source>
        <dbReference type="ARBA" id="ARBA00004123"/>
    </source>
</evidence>
<feature type="domain" description="GINS subunit" evidence="7">
    <location>
        <begin position="73"/>
        <end position="149"/>
    </location>
</feature>
<feature type="non-terminal residue" evidence="9">
    <location>
        <position position="221"/>
    </location>
</feature>
<evidence type="ECO:0000256" key="2">
    <source>
        <dbReference type="ARBA" id="ARBA00008187"/>
    </source>
</evidence>
<dbReference type="PIRSF" id="PIRSF007764">
    <property type="entry name" value="Sld5"/>
    <property type="match status" value="1"/>
</dbReference>
<dbReference type="Gene3D" id="1.20.58.1030">
    <property type="match status" value="1"/>
</dbReference>
<dbReference type="Proteomes" id="UP000051574">
    <property type="component" value="Unassembled WGS sequence"/>
</dbReference>
<dbReference type="InterPro" id="IPR021151">
    <property type="entry name" value="GINS_A"/>
</dbReference>
<dbReference type="Pfam" id="PF05916">
    <property type="entry name" value="Sld5"/>
    <property type="match status" value="1"/>
</dbReference>
<feature type="domain" description="DNA replication complex GINS protein SLD5 C-terminal" evidence="8">
    <location>
        <begin position="168"/>
        <end position="221"/>
    </location>
</feature>
<sequence length="221" mass="25813">MEDSIHIEDFENLNNGESDVEEVPLTAAEVIELMEEAWRNEKFAPEMLPQKSEVVDCLLGQISYMEENLRNLKSTDFQKSIHQLEVDRLRFLVNSYLRQRLQKIEAYVFVILKQEEQRLERNEDLYLTNSELEFAKNYKESIEQHFDEILGFWPGLPSDEWKNDPVTPNINSFVFLKSKNEIEGVVIDDGTEEEEDLVDFKIGSQLIISYNSVSNLVKNGE</sequence>
<dbReference type="InterPro" id="IPR008591">
    <property type="entry name" value="GINS_Sld5"/>
</dbReference>
<dbReference type="CDD" id="cd21692">
    <property type="entry name" value="GINS_B_Sld5"/>
    <property type="match status" value="1"/>
</dbReference>
<dbReference type="Pfam" id="PF16922">
    <property type="entry name" value="SLD5_C"/>
    <property type="match status" value="1"/>
</dbReference>
<dbReference type="InterPro" id="IPR036224">
    <property type="entry name" value="GINS_bundle-like_dom_sf"/>
</dbReference>
<dbReference type="GO" id="GO:0006261">
    <property type="term" value="P:DNA-templated DNA replication"/>
    <property type="evidence" value="ECO:0007669"/>
    <property type="project" value="InterPro"/>
</dbReference>
<evidence type="ECO:0000256" key="5">
    <source>
        <dbReference type="ARBA" id="ARBA00023242"/>
    </source>
</evidence>
<evidence type="ECO:0000256" key="4">
    <source>
        <dbReference type="ARBA" id="ARBA00022705"/>
    </source>
</evidence>
<dbReference type="PANTHER" id="PTHR21206">
    <property type="entry name" value="SLD5 PROTEIN"/>
    <property type="match status" value="1"/>
</dbReference>